<dbReference type="OrthoDB" id="406044at2759"/>
<dbReference type="InterPro" id="IPR003409">
    <property type="entry name" value="MORN"/>
</dbReference>
<accession>A0A9P0GLZ4</accession>
<feature type="non-terminal residue" evidence="4">
    <location>
        <position position="155"/>
    </location>
</feature>
<dbReference type="AlphaFoldDB" id="A0A9P0GLZ4"/>
<gene>
    <name evidence="4" type="ORF">PHAECO_LOCUS5849</name>
</gene>
<dbReference type="SMART" id="SM00698">
    <property type="entry name" value="MORN"/>
    <property type="match status" value="4"/>
</dbReference>
<dbReference type="SUPFAM" id="SSF82185">
    <property type="entry name" value="Histone H3 K4-specific methyltransferase SET7/9 N-terminal domain"/>
    <property type="match status" value="1"/>
</dbReference>
<evidence type="ECO:0008006" key="6">
    <source>
        <dbReference type="Google" id="ProtNLM"/>
    </source>
</evidence>
<dbReference type="Gene3D" id="2.20.110.10">
    <property type="entry name" value="Histone H3 K4-specific methyltransferase SET7/9 N-terminal domain"/>
    <property type="match status" value="2"/>
</dbReference>
<comment type="subcellular location">
    <subcellularLocation>
        <location evidence="1">Cell projection</location>
    </subcellularLocation>
</comment>
<dbReference type="EMBL" id="OU896723">
    <property type="protein sequence ID" value="CAH1155085.1"/>
    <property type="molecule type" value="Genomic_DNA"/>
</dbReference>
<evidence type="ECO:0000313" key="4">
    <source>
        <dbReference type="EMBL" id="CAH1155085.1"/>
    </source>
</evidence>
<name>A0A9P0GLZ4_PHACE</name>
<dbReference type="GO" id="GO:0042995">
    <property type="term" value="C:cell projection"/>
    <property type="evidence" value="ECO:0007669"/>
    <property type="project" value="UniProtKB-SubCell"/>
</dbReference>
<dbReference type="GO" id="GO:0048678">
    <property type="term" value="P:response to axon injury"/>
    <property type="evidence" value="ECO:0007669"/>
    <property type="project" value="TreeGrafter"/>
</dbReference>
<dbReference type="InterPro" id="IPR052315">
    <property type="entry name" value="MORN4"/>
</dbReference>
<keyword evidence="3" id="KW-0966">Cell projection</keyword>
<evidence type="ECO:0000256" key="1">
    <source>
        <dbReference type="ARBA" id="ARBA00004316"/>
    </source>
</evidence>
<sequence length="155" mass="17427">VPIVAIGGYKYKNGSIYVGSWNTDGKRQGEGHMLFPNGTRYDGNFENGHFHGNGILSFADGAKYEGEFFQGWFHGYGVFWRSDGTRHEGEFRGGKIWGLGLTTFSDGTHGFPRNEGFFHDCQMKTKTKCPAVIQKAQRIAFSAKNQYIKDSDIIR</sequence>
<evidence type="ECO:0000313" key="5">
    <source>
        <dbReference type="Proteomes" id="UP001153737"/>
    </source>
</evidence>
<reference evidence="4" key="2">
    <citation type="submission" date="2022-10" db="EMBL/GenBank/DDBJ databases">
        <authorList>
            <consortium name="ENA_rothamsted_submissions"/>
            <consortium name="culmorum"/>
            <person name="King R."/>
        </authorList>
    </citation>
    <scope>NUCLEOTIDE SEQUENCE</scope>
</reference>
<evidence type="ECO:0000256" key="3">
    <source>
        <dbReference type="ARBA" id="ARBA00023273"/>
    </source>
</evidence>
<dbReference type="Proteomes" id="UP001153737">
    <property type="component" value="Chromosome 17"/>
</dbReference>
<keyword evidence="5" id="KW-1185">Reference proteome</keyword>
<organism evidence="4 5">
    <name type="scientific">Phaedon cochleariae</name>
    <name type="common">Mustard beetle</name>
    <dbReference type="NCBI Taxonomy" id="80249"/>
    <lineage>
        <taxon>Eukaryota</taxon>
        <taxon>Metazoa</taxon>
        <taxon>Ecdysozoa</taxon>
        <taxon>Arthropoda</taxon>
        <taxon>Hexapoda</taxon>
        <taxon>Insecta</taxon>
        <taxon>Pterygota</taxon>
        <taxon>Neoptera</taxon>
        <taxon>Endopterygota</taxon>
        <taxon>Coleoptera</taxon>
        <taxon>Polyphaga</taxon>
        <taxon>Cucujiformia</taxon>
        <taxon>Chrysomeloidea</taxon>
        <taxon>Chrysomelidae</taxon>
        <taxon>Chrysomelinae</taxon>
        <taxon>Chrysomelini</taxon>
        <taxon>Phaedon</taxon>
    </lineage>
</organism>
<dbReference type="Pfam" id="PF02493">
    <property type="entry name" value="MORN"/>
    <property type="match status" value="4"/>
</dbReference>
<evidence type="ECO:0000256" key="2">
    <source>
        <dbReference type="ARBA" id="ARBA00022737"/>
    </source>
</evidence>
<proteinExistence type="predicted"/>
<dbReference type="PANTHER" id="PTHR46614:SF1">
    <property type="entry name" value="MORN REPEAT-CONTAINING PROTEIN 4"/>
    <property type="match status" value="1"/>
</dbReference>
<reference evidence="4" key="1">
    <citation type="submission" date="2022-01" db="EMBL/GenBank/DDBJ databases">
        <authorList>
            <person name="King R."/>
        </authorList>
    </citation>
    <scope>NUCLEOTIDE SEQUENCE</scope>
</reference>
<dbReference type="PANTHER" id="PTHR46614">
    <property type="entry name" value="MORN REPEAT-CONTAINING PROTEIN 4"/>
    <property type="match status" value="1"/>
</dbReference>
<keyword evidence="2" id="KW-0677">Repeat</keyword>
<protein>
    <recommendedName>
        <fullName evidence="6">MORN repeat-containing protein</fullName>
    </recommendedName>
</protein>